<dbReference type="WBParaSite" id="RSKR_0000839900.1">
    <property type="protein sequence ID" value="RSKR_0000839900.1"/>
    <property type="gene ID" value="RSKR_0000839900"/>
</dbReference>
<organism evidence="1 2">
    <name type="scientific">Rhabditophanes sp. KR3021</name>
    <dbReference type="NCBI Taxonomy" id="114890"/>
    <lineage>
        <taxon>Eukaryota</taxon>
        <taxon>Metazoa</taxon>
        <taxon>Ecdysozoa</taxon>
        <taxon>Nematoda</taxon>
        <taxon>Chromadorea</taxon>
        <taxon>Rhabditida</taxon>
        <taxon>Tylenchina</taxon>
        <taxon>Panagrolaimomorpha</taxon>
        <taxon>Strongyloidoidea</taxon>
        <taxon>Alloionematidae</taxon>
        <taxon>Rhabditophanes</taxon>
    </lineage>
</organism>
<sequence>MAHLAKDTLPPVMDKESLSKPYYSKDNNFNTVKVYDAPEKKHPLKPLPPTKEKSMFDTKDNKHSVVIPKKQSVSSLIKKNNKVNPNDFKNNGVADYLNQTKHCKRCQQKVYEAEKVSTAGSCWHKRCFRCNSCEKSLQMGQLSERNNEIFCNPCYARDFGPKGYGHGVGAGILTLTT</sequence>
<protein>
    <submittedName>
        <fullName evidence="2">LIM zinc-binding domain-containing protein</fullName>
    </submittedName>
</protein>
<proteinExistence type="predicted"/>
<dbReference type="Proteomes" id="UP000095286">
    <property type="component" value="Unplaced"/>
</dbReference>
<accession>A0AC35U727</accession>
<evidence type="ECO:0000313" key="2">
    <source>
        <dbReference type="WBParaSite" id="RSKR_0000839900.1"/>
    </source>
</evidence>
<evidence type="ECO:0000313" key="1">
    <source>
        <dbReference type="Proteomes" id="UP000095286"/>
    </source>
</evidence>
<name>A0AC35U727_9BILA</name>
<reference evidence="2" key="1">
    <citation type="submission" date="2016-11" db="UniProtKB">
        <authorList>
            <consortium name="WormBaseParasite"/>
        </authorList>
    </citation>
    <scope>IDENTIFICATION</scope>
    <source>
        <strain evidence="2">KR3021</strain>
    </source>
</reference>